<dbReference type="OrthoDB" id="9796962at2"/>
<dbReference type="InterPro" id="IPR058248">
    <property type="entry name" value="Lxx211020-like"/>
</dbReference>
<name>A0A0C2JQW7_9ACTN</name>
<dbReference type="SUPFAM" id="SSF110087">
    <property type="entry name" value="DR1885-like metal-binding protein"/>
    <property type="match status" value="1"/>
</dbReference>
<protein>
    <recommendedName>
        <fullName evidence="4">Copper chaperone</fullName>
    </recommendedName>
</protein>
<keyword evidence="3" id="KW-1185">Reference proteome</keyword>
<reference evidence="3" key="1">
    <citation type="journal article" date="2015" name="Chem. Biol.">
        <title>Structure, bioactivity, and resistance mechanism of streptomonomicin, an unusual lasso Peptide from an understudied halophilic actinomycete.</title>
        <authorList>
            <person name="Metelev M."/>
            <person name="Tietz J.I."/>
            <person name="Melby J.O."/>
            <person name="Blair P.M."/>
            <person name="Zhu L."/>
            <person name="Livnat I."/>
            <person name="Severinov K."/>
            <person name="Mitchell D.A."/>
        </authorList>
    </citation>
    <scope>NUCLEOTIDE SEQUENCE [LARGE SCALE GENOMIC DNA]</scope>
    <source>
        <strain evidence="3">YIM 90003</strain>
    </source>
</reference>
<feature type="chain" id="PRO_5039452145" description="Copper chaperone" evidence="1">
    <location>
        <begin position="24"/>
        <end position="180"/>
    </location>
</feature>
<dbReference type="PROSITE" id="PS51318">
    <property type="entry name" value="TAT"/>
    <property type="match status" value="1"/>
</dbReference>
<dbReference type="InterPro" id="IPR006311">
    <property type="entry name" value="TAT_signal"/>
</dbReference>
<evidence type="ECO:0000256" key="1">
    <source>
        <dbReference type="SAM" id="SignalP"/>
    </source>
</evidence>
<dbReference type="EMBL" id="JROO01000014">
    <property type="protein sequence ID" value="KIH99202.1"/>
    <property type="molecule type" value="Genomic_DNA"/>
</dbReference>
<dbReference type="Pfam" id="PF04314">
    <property type="entry name" value="PCuAC"/>
    <property type="match status" value="1"/>
</dbReference>
<dbReference type="PANTHER" id="PTHR36302:SF1">
    <property type="entry name" value="COPPER CHAPERONE PCU(A)C"/>
    <property type="match status" value="1"/>
</dbReference>
<comment type="caution">
    <text evidence="2">The sequence shown here is derived from an EMBL/GenBank/DDBJ whole genome shotgun (WGS) entry which is preliminary data.</text>
</comment>
<dbReference type="Gene3D" id="2.60.40.1890">
    <property type="entry name" value="PCu(A)C copper chaperone"/>
    <property type="match status" value="1"/>
</dbReference>
<evidence type="ECO:0000313" key="2">
    <source>
        <dbReference type="EMBL" id="KIH99202.1"/>
    </source>
</evidence>
<dbReference type="PROSITE" id="PS51257">
    <property type="entry name" value="PROKAR_LIPOPROTEIN"/>
    <property type="match status" value="1"/>
</dbReference>
<dbReference type="AlphaFoldDB" id="A0A0C2JQW7"/>
<dbReference type="InterPro" id="IPR007410">
    <property type="entry name" value="LpqE-like"/>
</dbReference>
<dbReference type="InterPro" id="IPR036182">
    <property type="entry name" value="PCuAC_sf"/>
</dbReference>
<proteinExistence type="predicted"/>
<organism evidence="2 3">
    <name type="scientific">Streptomonospora alba</name>
    <dbReference type="NCBI Taxonomy" id="183763"/>
    <lineage>
        <taxon>Bacteria</taxon>
        <taxon>Bacillati</taxon>
        <taxon>Actinomycetota</taxon>
        <taxon>Actinomycetes</taxon>
        <taxon>Streptosporangiales</taxon>
        <taxon>Nocardiopsidaceae</taxon>
        <taxon>Streptomonospora</taxon>
    </lineage>
</organism>
<sequence length="180" mass="17553">MSPAAARRGFALGAAALAVAALAGCGGGSGGAAAPSATAATADGAAAGRDKGSASSGDISVVGAWVPEPARPDVGAAYMTVRNSGEEDDALVAASSSVSSETGIHITEASDSGAQVMKEADEVPVPAGGSARLESGGYHLMLMDIPEAPTAGEAVELTLEFGSGTEVEVRAPVLKRNDTR</sequence>
<dbReference type="STRING" id="183763.LP52_08710"/>
<dbReference type="Proteomes" id="UP000031675">
    <property type="component" value="Unassembled WGS sequence"/>
</dbReference>
<evidence type="ECO:0008006" key="4">
    <source>
        <dbReference type="Google" id="ProtNLM"/>
    </source>
</evidence>
<dbReference type="PANTHER" id="PTHR36302">
    <property type="entry name" value="BLR7088 PROTEIN"/>
    <property type="match status" value="1"/>
</dbReference>
<gene>
    <name evidence="2" type="ORF">LP52_08710</name>
</gene>
<feature type="signal peptide" evidence="1">
    <location>
        <begin position="1"/>
        <end position="23"/>
    </location>
</feature>
<evidence type="ECO:0000313" key="3">
    <source>
        <dbReference type="Proteomes" id="UP000031675"/>
    </source>
</evidence>
<accession>A0A0C2JQW7</accession>
<dbReference type="RefSeq" id="WP_040272299.1">
    <property type="nucleotide sequence ID" value="NZ_JROO01000014.1"/>
</dbReference>
<keyword evidence="1" id="KW-0732">Signal</keyword>